<dbReference type="GO" id="GO:0032259">
    <property type="term" value="P:methylation"/>
    <property type="evidence" value="ECO:0007669"/>
    <property type="project" value="UniProtKB-KW"/>
</dbReference>
<dbReference type="InterPro" id="IPR014032">
    <property type="entry name" value="Peptidase_A24A_bac"/>
</dbReference>
<proteinExistence type="inferred from homology"/>
<feature type="domain" description="Prepilin type IV endopeptidase peptidase" evidence="20">
    <location>
        <begin position="152"/>
        <end position="260"/>
    </location>
</feature>
<dbReference type="AlphaFoldDB" id="A0A1B2LVV3"/>
<feature type="transmembrane region" description="Helical" evidence="19">
    <location>
        <begin position="271"/>
        <end position="290"/>
    </location>
</feature>
<protein>
    <recommendedName>
        <fullName evidence="16 18">Prepilin leader peptidase/N-methyltransferase</fullName>
        <ecNumber evidence="18">2.1.1.-</ecNumber>
        <ecNumber evidence="15 18">3.4.23.43</ecNumber>
    </recommendedName>
</protein>
<evidence type="ECO:0000313" key="22">
    <source>
        <dbReference type="EMBL" id="AOA57068.1"/>
    </source>
</evidence>
<keyword evidence="13 18" id="KW-0511">Multifunctional enzyme</keyword>
<dbReference type="EC" id="3.4.23.43" evidence="15 18"/>
<evidence type="ECO:0000256" key="11">
    <source>
        <dbReference type="ARBA" id="ARBA00022989"/>
    </source>
</evidence>
<evidence type="ECO:0000256" key="6">
    <source>
        <dbReference type="ARBA" id="ARBA00022670"/>
    </source>
</evidence>
<dbReference type="GO" id="GO:0004190">
    <property type="term" value="F:aspartic-type endopeptidase activity"/>
    <property type="evidence" value="ECO:0007669"/>
    <property type="project" value="UniProtKB-EC"/>
</dbReference>
<dbReference type="GO" id="GO:0005886">
    <property type="term" value="C:plasma membrane"/>
    <property type="evidence" value="ECO:0007669"/>
    <property type="project" value="UniProtKB-SubCell"/>
</dbReference>
<dbReference type="FunFam" id="1.20.120.1220:FF:000001">
    <property type="entry name" value="Type 4 prepilin-like proteins leader peptide-processing enzyme"/>
    <property type="match status" value="1"/>
</dbReference>
<keyword evidence="6 18" id="KW-0645">Protease</keyword>
<dbReference type="Pfam" id="PF01478">
    <property type="entry name" value="Peptidase_A24"/>
    <property type="match status" value="1"/>
</dbReference>
<dbReference type="InterPro" id="IPR010627">
    <property type="entry name" value="Prepilin_pept_A24_N"/>
</dbReference>
<feature type="domain" description="Prepilin peptidase A24 N-terminal" evidence="21">
    <location>
        <begin position="21"/>
        <end position="140"/>
    </location>
</feature>
<dbReference type="PRINTS" id="PR00864">
    <property type="entry name" value="PREPILNPTASE"/>
</dbReference>
<comment type="similarity">
    <text evidence="2 17">Belongs to the peptidase A24 family.</text>
</comment>
<comment type="subcellular location">
    <subcellularLocation>
        <location evidence="1">Cell inner membrane</location>
        <topology evidence="1">Multi-pass membrane protein</topology>
    </subcellularLocation>
    <subcellularLocation>
        <location evidence="18">Cell membrane</location>
        <topology evidence="18">Multi-pass membrane protein</topology>
    </subcellularLocation>
</comment>
<evidence type="ECO:0000256" key="18">
    <source>
        <dbReference type="RuleBase" id="RU003794"/>
    </source>
</evidence>
<evidence type="ECO:0000256" key="13">
    <source>
        <dbReference type="ARBA" id="ARBA00023268"/>
    </source>
</evidence>
<accession>A0A1B2LVV3</accession>
<reference evidence="22 23" key="1">
    <citation type="submission" date="2016-08" db="EMBL/GenBank/DDBJ databases">
        <authorList>
            <person name="Seilhamer J.J."/>
        </authorList>
    </citation>
    <scope>NUCLEOTIDE SEQUENCE [LARGE SCALE GENOMIC DNA]</scope>
    <source>
        <strain evidence="22 23">BRTC-1</strain>
    </source>
</reference>
<evidence type="ECO:0000256" key="3">
    <source>
        <dbReference type="ARBA" id="ARBA00022475"/>
    </source>
</evidence>
<keyword evidence="8" id="KW-0949">S-adenosyl-L-methionine</keyword>
<dbReference type="GO" id="GO:0008168">
    <property type="term" value="F:methyltransferase activity"/>
    <property type="evidence" value="ECO:0007669"/>
    <property type="project" value="UniProtKB-KW"/>
</dbReference>
<dbReference type="Proteomes" id="UP000093391">
    <property type="component" value="Chromosome"/>
</dbReference>
<keyword evidence="12 19" id="KW-0472">Membrane</keyword>
<feature type="transmembrane region" description="Helical" evidence="19">
    <location>
        <begin position="130"/>
        <end position="163"/>
    </location>
</feature>
<evidence type="ECO:0000256" key="17">
    <source>
        <dbReference type="RuleBase" id="RU003793"/>
    </source>
</evidence>
<evidence type="ECO:0000256" key="10">
    <source>
        <dbReference type="ARBA" id="ARBA00022801"/>
    </source>
</evidence>
<keyword evidence="7 18" id="KW-0808">Transferase</keyword>
<evidence type="ECO:0000259" key="20">
    <source>
        <dbReference type="Pfam" id="PF01478"/>
    </source>
</evidence>
<keyword evidence="5 18" id="KW-0489">Methyltransferase</keyword>
<feature type="transmembrane region" description="Helical" evidence="19">
    <location>
        <begin position="6"/>
        <end position="34"/>
    </location>
</feature>
<dbReference type="GO" id="GO:0006465">
    <property type="term" value="P:signal peptide processing"/>
    <property type="evidence" value="ECO:0007669"/>
    <property type="project" value="TreeGrafter"/>
</dbReference>
<evidence type="ECO:0000256" key="8">
    <source>
        <dbReference type="ARBA" id="ARBA00022691"/>
    </source>
</evidence>
<evidence type="ECO:0000256" key="15">
    <source>
        <dbReference type="ARBA" id="ARBA00067082"/>
    </source>
</evidence>
<organism evidence="22 23">
    <name type="scientific">Acinetobacter larvae</name>
    <dbReference type="NCBI Taxonomy" id="1789224"/>
    <lineage>
        <taxon>Bacteria</taxon>
        <taxon>Pseudomonadati</taxon>
        <taxon>Pseudomonadota</taxon>
        <taxon>Gammaproteobacteria</taxon>
        <taxon>Moraxellales</taxon>
        <taxon>Moraxellaceae</taxon>
        <taxon>Acinetobacter</taxon>
    </lineage>
</organism>
<evidence type="ECO:0000256" key="4">
    <source>
        <dbReference type="ARBA" id="ARBA00022519"/>
    </source>
</evidence>
<dbReference type="STRING" id="1789224.BFG52_01000"/>
<evidence type="ECO:0000256" key="16">
    <source>
        <dbReference type="ARBA" id="ARBA00071870"/>
    </source>
</evidence>
<evidence type="ECO:0000256" key="19">
    <source>
        <dbReference type="SAM" id="Phobius"/>
    </source>
</evidence>
<keyword evidence="4" id="KW-0997">Cell inner membrane</keyword>
<evidence type="ECO:0000256" key="9">
    <source>
        <dbReference type="ARBA" id="ARBA00022692"/>
    </source>
</evidence>
<comment type="catalytic activity">
    <reaction evidence="14 18">
        <text>Typically cleaves a -Gly-|-Phe- bond to release an N-terminal, basic peptide of 5-8 residues from type IV prepilin, and then N-methylates the new N-terminal amino group, the methyl donor being S-adenosyl-L-methionine.</text>
        <dbReference type="EC" id="3.4.23.43"/>
    </reaction>
</comment>
<keyword evidence="23" id="KW-1185">Reference proteome</keyword>
<feature type="transmembrane region" description="Helical" evidence="19">
    <location>
        <begin position="175"/>
        <end position="192"/>
    </location>
</feature>
<evidence type="ECO:0000256" key="14">
    <source>
        <dbReference type="ARBA" id="ARBA00050401"/>
    </source>
</evidence>
<dbReference type="PANTHER" id="PTHR30487">
    <property type="entry name" value="TYPE 4 PREPILIN-LIKE PROTEINS LEADER PEPTIDE-PROCESSING ENZYME"/>
    <property type="match status" value="1"/>
</dbReference>
<dbReference type="OrthoDB" id="9789291at2"/>
<dbReference type="RefSeq" id="WP_067551392.1">
    <property type="nucleotide sequence ID" value="NZ_CP016895.1"/>
</dbReference>
<evidence type="ECO:0000256" key="7">
    <source>
        <dbReference type="ARBA" id="ARBA00022679"/>
    </source>
</evidence>
<dbReference type="EC" id="2.1.1.-" evidence="18"/>
<keyword evidence="11 19" id="KW-1133">Transmembrane helix</keyword>
<evidence type="ECO:0000256" key="5">
    <source>
        <dbReference type="ARBA" id="ARBA00022603"/>
    </source>
</evidence>
<gene>
    <name evidence="22" type="ORF">BFG52_01000</name>
</gene>
<evidence type="ECO:0000256" key="12">
    <source>
        <dbReference type="ARBA" id="ARBA00023136"/>
    </source>
</evidence>
<keyword evidence="3" id="KW-1003">Cell membrane</keyword>
<evidence type="ECO:0000259" key="21">
    <source>
        <dbReference type="Pfam" id="PF06750"/>
    </source>
</evidence>
<evidence type="ECO:0000256" key="2">
    <source>
        <dbReference type="ARBA" id="ARBA00005801"/>
    </source>
</evidence>
<dbReference type="EMBL" id="CP016895">
    <property type="protein sequence ID" value="AOA57068.1"/>
    <property type="molecule type" value="Genomic_DNA"/>
</dbReference>
<dbReference type="InterPro" id="IPR050882">
    <property type="entry name" value="Prepilin_peptidase/N-MTase"/>
</dbReference>
<dbReference type="Pfam" id="PF06750">
    <property type="entry name" value="A24_N_bact"/>
    <property type="match status" value="1"/>
</dbReference>
<dbReference type="KEGG" id="ala:BFG52_01000"/>
<feature type="transmembrane region" description="Helical" evidence="19">
    <location>
        <begin position="236"/>
        <end position="264"/>
    </location>
</feature>
<name>A0A1B2LVV3_9GAMM</name>
<keyword evidence="10 18" id="KW-0378">Hydrolase</keyword>
<feature type="transmembrane region" description="Helical" evidence="19">
    <location>
        <begin position="199"/>
        <end position="216"/>
    </location>
</feature>
<evidence type="ECO:0000313" key="23">
    <source>
        <dbReference type="Proteomes" id="UP000093391"/>
    </source>
</evidence>
<keyword evidence="9 18" id="KW-0812">Transmembrane</keyword>
<dbReference type="PANTHER" id="PTHR30487:SF0">
    <property type="entry name" value="PREPILIN LEADER PEPTIDASE_N-METHYLTRANSFERASE-RELATED"/>
    <property type="match status" value="1"/>
</dbReference>
<dbReference type="Gene3D" id="1.20.120.1220">
    <property type="match status" value="1"/>
</dbReference>
<sequence>MQELLIFLASSELACYSSIGLLSLCVGSFLNVVIYRIPLIMQSQWQQEYLAEQQAQHTQHTPAAEADIDTNSQPSPATMSLSLPASHCPQCQHKIRFYHNIPLLSWLLLKGRCADCQQPIPWRYPLVEALTLLCSLWVVHVFAVSSTMLAALLLTWALIALSFIDLDWQLLPDRITLPLAGLGLMCNSFGLLSTAQSAIWGYVFGFLSLWMVYFLFKLFTGKEGMGYGDFKLLAALGAWLGVEQLPLLILLSSMLGAIIGMILLKVRQDNRAFAFGPYLAIAGWITLLYGKDLMHWYWQL</sequence>
<dbReference type="InterPro" id="IPR000045">
    <property type="entry name" value="Prepilin_IV_endopep_pep"/>
</dbReference>
<comment type="function">
    <text evidence="18">Plays an essential role in type IV pili and type II pseudopili formation by proteolytically removing the leader sequence from substrate proteins and subsequently monomethylating the alpha-amino group of the newly exposed N-terminal phenylalanine.</text>
</comment>
<evidence type="ECO:0000256" key="1">
    <source>
        <dbReference type="ARBA" id="ARBA00004429"/>
    </source>
</evidence>